<evidence type="ECO:0000256" key="3">
    <source>
        <dbReference type="SAM" id="MobiDB-lite"/>
    </source>
</evidence>
<dbReference type="InterPro" id="IPR002645">
    <property type="entry name" value="STAS_dom"/>
</dbReference>
<evidence type="ECO:0000259" key="4">
    <source>
        <dbReference type="PROSITE" id="PS50801"/>
    </source>
</evidence>
<dbReference type="Pfam" id="PF01740">
    <property type="entry name" value="STAS"/>
    <property type="match status" value="1"/>
</dbReference>
<dbReference type="PANTHER" id="PTHR33495:SF2">
    <property type="entry name" value="ANTI-SIGMA FACTOR ANTAGONIST TM_1081-RELATED"/>
    <property type="match status" value="1"/>
</dbReference>
<evidence type="ECO:0000256" key="2">
    <source>
        <dbReference type="RuleBase" id="RU003749"/>
    </source>
</evidence>
<evidence type="ECO:0000313" key="5">
    <source>
        <dbReference type="EMBL" id="MBO2437683.1"/>
    </source>
</evidence>
<evidence type="ECO:0000313" key="6">
    <source>
        <dbReference type="Proteomes" id="UP000666915"/>
    </source>
</evidence>
<dbReference type="Proteomes" id="UP000666915">
    <property type="component" value="Unassembled WGS sequence"/>
</dbReference>
<name>A0ABS3QUM4_9ACTN</name>
<dbReference type="InterPro" id="IPR003658">
    <property type="entry name" value="Anti-sigma_ant"/>
</dbReference>
<dbReference type="RefSeq" id="WP_208266012.1">
    <property type="nucleotide sequence ID" value="NZ_BAAAGM010000026.1"/>
</dbReference>
<dbReference type="InterPro" id="IPR036513">
    <property type="entry name" value="STAS_dom_sf"/>
</dbReference>
<organism evidence="5 6">
    <name type="scientific">Actinomadura nitritigenes</name>
    <dbReference type="NCBI Taxonomy" id="134602"/>
    <lineage>
        <taxon>Bacteria</taxon>
        <taxon>Bacillati</taxon>
        <taxon>Actinomycetota</taxon>
        <taxon>Actinomycetes</taxon>
        <taxon>Streptosporangiales</taxon>
        <taxon>Thermomonosporaceae</taxon>
        <taxon>Actinomadura</taxon>
    </lineage>
</organism>
<proteinExistence type="inferred from homology"/>
<dbReference type="SUPFAM" id="SSF52091">
    <property type="entry name" value="SpoIIaa-like"/>
    <property type="match status" value="1"/>
</dbReference>
<dbReference type="PANTHER" id="PTHR33495">
    <property type="entry name" value="ANTI-SIGMA FACTOR ANTAGONIST TM_1081-RELATED-RELATED"/>
    <property type="match status" value="1"/>
</dbReference>
<dbReference type="EMBL" id="JAGEOK010000005">
    <property type="protein sequence ID" value="MBO2437683.1"/>
    <property type="molecule type" value="Genomic_DNA"/>
</dbReference>
<accession>A0ABS3QUM4</accession>
<dbReference type="NCBIfam" id="TIGR00377">
    <property type="entry name" value="ant_ant_sig"/>
    <property type="match status" value="1"/>
</dbReference>
<feature type="region of interest" description="Disordered" evidence="3">
    <location>
        <begin position="1"/>
        <end position="28"/>
    </location>
</feature>
<comment type="similarity">
    <text evidence="1 2">Belongs to the anti-sigma-factor antagonist family.</text>
</comment>
<reference evidence="5 6" key="1">
    <citation type="submission" date="2021-03" db="EMBL/GenBank/DDBJ databases">
        <authorList>
            <person name="Kanchanasin P."/>
            <person name="Saeng-In P."/>
            <person name="Phongsopitanun W."/>
            <person name="Yuki M."/>
            <person name="Kudo T."/>
            <person name="Ohkuma M."/>
            <person name="Tanasupawat S."/>
        </authorList>
    </citation>
    <scope>NUCLEOTIDE SEQUENCE [LARGE SCALE GENOMIC DNA]</scope>
    <source>
        <strain evidence="5 6">L46</strain>
    </source>
</reference>
<keyword evidence="6" id="KW-1185">Reference proteome</keyword>
<gene>
    <name evidence="5" type="ORF">J4557_09155</name>
</gene>
<protein>
    <recommendedName>
        <fullName evidence="2">Anti-sigma factor antagonist</fullName>
    </recommendedName>
</protein>
<feature type="domain" description="STAS" evidence="4">
    <location>
        <begin position="31"/>
        <end position="119"/>
    </location>
</feature>
<dbReference type="PROSITE" id="PS50801">
    <property type="entry name" value="STAS"/>
    <property type="match status" value="1"/>
</dbReference>
<evidence type="ECO:0000256" key="1">
    <source>
        <dbReference type="ARBA" id="ARBA00009013"/>
    </source>
</evidence>
<dbReference type="Gene3D" id="3.30.750.24">
    <property type="entry name" value="STAS domain"/>
    <property type="match status" value="1"/>
</dbReference>
<dbReference type="CDD" id="cd07043">
    <property type="entry name" value="STAS_anti-anti-sigma_factors"/>
    <property type="match status" value="1"/>
</dbReference>
<sequence length="119" mass="12789">MTQPLTAAGDGDAMTPGAPHPPGITTSHRGDTIVMLLSGELDMAAEDRFRAAVRAALADRPRTLVVEMSGLEFLDCTGLSTLIWARNRLHREAGALRIRNPRPIVRRVLTLGGLAPQIV</sequence>
<comment type="caution">
    <text evidence="5">The sequence shown here is derived from an EMBL/GenBank/DDBJ whole genome shotgun (WGS) entry which is preliminary data.</text>
</comment>